<evidence type="ECO:0000313" key="8">
    <source>
        <dbReference type="EMBL" id="GAA2122323.1"/>
    </source>
</evidence>
<dbReference type="PROSITE" id="PS51371">
    <property type="entry name" value="CBS"/>
    <property type="match status" value="1"/>
</dbReference>
<dbReference type="SUPFAM" id="SSF54631">
    <property type="entry name" value="CBS-domain pair"/>
    <property type="match status" value="1"/>
</dbReference>
<evidence type="ECO:0000256" key="4">
    <source>
        <dbReference type="PROSITE-ProRule" id="PRU01193"/>
    </source>
</evidence>
<keyword evidence="2" id="KW-1003">Cell membrane</keyword>
<evidence type="ECO:0000256" key="1">
    <source>
        <dbReference type="ARBA" id="ARBA00004651"/>
    </source>
</evidence>
<reference evidence="8 9" key="1">
    <citation type="journal article" date="2019" name="Int. J. Syst. Evol. Microbiol.">
        <title>The Global Catalogue of Microorganisms (GCM) 10K type strain sequencing project: providing services to taxonomists for standard genome sequencing and annotation.</title>
        <authorList>
            <consortium name="The Broad Institute Genomics Platform"/>
            <consortium name="The Broad Institute Genome Sequencing Center for Infectious Disease"/>
            <person name="Wu L."/>
            <person name="Ma J."/>
        </authorList>
    </citation>
    <scope>NUCLEOTIDE SEQUENCE [LARGE SCALE GENOMIC DNA]</scope>
    <source>
        <strain evidence="8 9">JCM 15914</strain>
    </source>
</reference>
<dbReference type="InterPro" id="IPR051676">
    <property type="entry name" value="UPF0053_domain"/>
</dbReference>
<feature type="transmembrane region" description="Helical" evidence="5">
    <location>
        <begin position="139"/>
        <end position="165"/>
    </location>
</feature>
<dbReference type="InterPro" id="IPR002550">
    <property type="entry name" value="CNNM"/>
</dbReference>
<name>A0ABN2Y9F6_9MICC</name>
<evidence type="ECO:0000256" key="3">
    <source>
        <dbReference type="PROSITE-ProRule" id="PRU00703"/>
    </source>
</evidence>
<dbReference type="EMBL" id="BAAAQA010000033">
    <property type="protein sequence ID" value="GAA2122323.1"/>
    <property type="molecule type" value="Genomic_DNA"/>
</dbReference>
<dbReference type="Pfam" id="PF00571">
    <property type="entry name" value="CBS"/>
    <property type="match status" value="1"/>
</dbReference>
<comment type="caution">
    <text evidence="8">The sequence shown here is derived from an EMBL/GenBank/DDBJ whole genome shotgun (WGS) entry which is preliminary data.</text>
</comment>
<keyword evidence="9" id="KW-1185">Reference proteome</keyword>
<comment type="subcellular location">
    <subcellularLocation>
        <location evidence="1">Cell membrane</location>
        <topology evidence="1">Multi-pass membrane protein</topology>
    </subcellularLocation>
</comment>
<keyword evidence="4 5" id="KW-1133">Transmembrane helix</keyword>
<feature type="domain" description="CNNM transmembrane" evidence="7">
    <location>
        <begin position="1"/>
        <end position="203"/>
    </location>
</feature>
<evidence type="ECO:0000256" key="2">
    <source>
        <dbReference type="ARBA" id="ARBA00022475"/>
    </source>
</evidence>
<dbReference type="Gene3D" id="3.10.580.10">
    <property type="entry name" value="CBS-domain"/>
    <property type="match status" value="1"/>
</dbReference>
<keyword evidence="4 5" id="KW-0472">Membrane</keyword>
<sequence length="348" mass="37168">MSDLAGLLLTVVLLAGNAFFVGAEFALISARRTVIEPKALEGKWAAKVTLKAMENVSLMMAGAQLGITICTLALGAISEPAIAHLLEVPFAAIGVPESLQHPIAFAIALSMVTYLHVVIGEMVPKNIALATPERSALVLGPILVGVVTVLRPLLWAMNGIGNLILRLMRIQPKNEVTSVFTRDEVAALVAESRHGGLLEANDERLLLGALTFEERSVNGILIPMSKVTCLPSGVTTAQAEIIAADSYSRFPMLARDGSLAGYVHIKDLIEEDDAARDLPIEASQVRALPRIDADMPLRQALTIMQNSGAHLGAVISPDGHVDGIVTLEDMLEELVGQIRDDSRMIREA</sequence>
<accession>A0ABN2Y9F6</accession>
<organism evidence="8 9">
    <name type="scientific">Kocuria atrinae</name>
    <dbReference type="NCBI Taxonomy" id="592377"/>
    <lineage>
        <taxon>Bacteria</taxon>
        <taxon>Bacillati</taxon>
        <taxon>Actinomycetota</taxon>
        <taxon>Actinomycetes</taxon>
        <taxon>Micrococcales</taxon>
        <taxon>Micrococcaceae</taxon>
        <taxon>Kocuria</taxon>
    </lineage>
</organism>
<dbReference type="Proteomes" id="UP001500166">
    <property type="component" value="Unassembled WGS sequence"/>
</dbReference>
<keyword evidence="4 5" id="KW-0812">Transmembrane</keyword>
<gene>
    <name evidence="8" type="ORF">GCM10009824_25200</name>
</gene>
<dbReference type="PROSITE" id="PS51846">
    <property type="entry name" value="CNNM"/>
    <property type="match status" value="1"/>
</dbReference>
<evidence type="ECO:0000256" key="5">
    <source>
        <dbReference type="SAM" id="Phobius"/>
    </source>
</evidence>
<feature type="domain" description="CBS" evidence="6">
    <location>
        <begin position="284"/>
        <end position="342"/>
    </location>
</feature>
<feature type="transmembrane region" description="Helical" evidence="5">
    <location>
        <begin position="57"/>
        <end position="78"/>
    </location>
</feature>
<dbReference type="PANTHER" id="PTHR43099">
    <property type="entry name" value="UPF0053 PROTEIN YRKA"/>
    <property type="match status" value="1"/>
</dbReference>
<evidence type="ECO:0000259" key="7">
    <source>
        <dbReference type="PROSITE" id="PS51846"/>
    </source>
</evidence>
<protein>
    <submittedName>
        <fullName evidence="8">Hemolysin family protein</fullName>
    </submittedName>
</protein>
<evidence type="ECO:0000313" key="9">
    <source>
        <dbReference type="Proteomes" id="UP001500166"/>
    </source>
</evidence>
<dbReference type="RefSeq" id="WP_344225365.1">
    <property type="nucleotide sequence ID" value="NZ_BAAAQA010000033.1"/>
</dbReference>
<evidence type="ECO:0000259" key="6">
    <source>
        <dbReference type="PROSITE" id="PS51371"/>
    </source>
</evidence>
<dbReference type="InterPro" id="IPR000644">
    <property type="entry name" value="CBS_dom"/>
</dbReference>
<dbReference type="PANTHER" id="PTHR43099:SF5">
    <property type="entry name" value="HLYC_CORC FAMILY TRANSPORTER"/>
    <property type="match status" value="1"/>
</dbReference>
<proteinExistence type="predicted"/>
<feature type="transmembrane region" description="Helical" evidence="5">
    <location>
        <begin position="99"/>
        <end position="119"/>
    </location>
</feature>
<dbReference type="Pfam" id="PF01595">
    <property type="entry name" value="CNNM"/>
    <property type="match status" value="1"/>
</dbReference>
<dbReference type="InterPro" id="IPR046342">
    <property type="entry name" value="CBS_dom_sf"/>
</dbReference>
<keyword evidence="3" id="KW-0129">CBS domain</keyword>